<keyword evidence="2" id="KW-1185">Reference proteome</keyword>
<dbReference type="Proteomes" id="UP001283361">
    <property type="component" value="Unassembled WGS sequence"/>
</dbReference>
<organism evidence="1 2">
    <name type="scientific">Elysia crispata</name>
    <name type="common">lettuce slug</name>
    <dbReference type="NCBI Taxonomy" id="231223"/>
    <lineage>
        <taxon>Eukaryota</taxon>
        <taxon>Metazoa</taxon>
        <taxon>Spiralia</taxon>
        <taxon>Lophotrochozoa</taxon>
        <taxon>Mollusca</taxon>
        <taxon>Gastropoda</taxon>
        <taxon>Heterobranchia</taxon>
        <taxon>Euthyneura</taxon>
        <taxon>Panpulmonata</taxon>
        <taxon>Sacoglossa</taxon>
        <taxon>Placobranchoidea</taxon>
        <taxon>Plakobranchidae</taxon>
        <taxon>Elysia</taxon>
    </lineage>
</organism>
<sequence>MCHPFESIFDFGSAPNARVLRQKVEVRGEVVVMPFHEASMIIFCSSSRGCEKSLKQVALKEFRSCVSLVYLSEVNLAGVQP</sequence>
<protein>
    <submittedName>
        <fullName evidence="1">Uncharacterized protein</fullName>
    </submittedName>
</protein>
<comment type="caution">
    <text evidence="1">The sequence shown here is derived from an EMBL/GenBank/DDBJ whole genome shotgun (WGS) entry which is preliminary data.</text>
</comment>
<name>A0AAE0YI82_9GAST</name>
<accession>A0AAE0YI82</accession>
<proteinExistence type="predicted"/>
<dbReference type="EMBL" id="JAWDGP010006138">
    <property type="protein sequence ID" value="KAK3746526.1"/>
    <property type="molecule type" value="Genomic_DNA"/>
</dbReference>
<dbReference type="AlphaFoldDB" id="A0AAE0YI82"/>
<gene>
    <name evidence="1" type="ORF">RRG08_020061</name>
</gene>
<reference evidence="1" key="1">
    <citation type="journal article" date="2023" name="G3 (Bethesda)">
        <title>A reference genome for the long-term kleptoplast-retaining sea slug Elysia crispata morphotype clarki.</title>
        <authorList>
            <person name="Eastman K.E."/>
            <person name="Pendleton A.L."/>
            <person name="Shaikh M.A."/>
            <person name="Suttiyut T."/>
            <person name="Ogas R."/>
            <person name="Tomko P."/>
            <person name="Gavelis G."/>
            <person name="Widhalm J.R."/>
            <person name="Wisecaver J.H."/>
        </authorList>
    </citation>
    <scope>NUCLEOTIDE SEQUENCE</scope>
    <source>
        <strain evidence="1">ECLA1</strain>
    </source>
</reference>
<evidence type="ECO:0000313" key="1">
    <source>
        <dbReference type="EMBL" id="KAK3746526.1"/>
    </source>
</evidence>
<evidence type="ECO:0000313" key="2">
    <source>
        <dbReference type="Proteomes" id="UP001283361"/>
    </source>
</evidence>